<dbReference type="AlphaFoldDB" id="A0A239FPQ6"/>
<proteinExistence type="predicted"/>
<dbReference type="OrthoDB" id="3787848at2"/>
<feature type="transmembrane region" description="Helical" evidence="1">
    <location>
        <begin position="43"/>
        <end position="67"/>
    </location>
</feature>
<evidence type="ECO:0008006" key="4">
    <source>
        <dbReference type="Google" id="ProtNLM"/>
    </source>
</evidence>
<reference evidence="3" key="1">
    <citation type="submission" date="2017-06" db="EMBL/GenBank/DDBJ databases">
        <authorList>
            <person name="Varghese N."/>
            <person name="Submissions S."/>
        </authorList>
    </citation>
    <scope>NUCLEOTIDE SEQUENCE [LARGE SCALE GENOMIC DNA]</scope>
    <source>
        <strain evidence="3">JCM 23211</strain>
    </source>
</reference>
<evidence type="ECO:0000313" key="2">
    <source>
        <dbReference type="EMBL" id="SNS58907.1"/>
    </source>
</evidence>
<keyword evidence="3" id="KW-1185">Reference proteome</keyword>
<keyword evidence="1" id="KW-0472">Membrane</keyword>
<feature type="transmembrane region" description="Helical" evidence="1">
    <location>
        <begin position="74"/>
        <end position="94"/>
    </location>
</feature>
<protein>
    <recommendedName>
        <fullName evidence="4">DUF1360 domain-containing protein</fullName>
    </recommendedName>
</protein>
<name>A0A239FPQ6_9NOCA</name>
<sequence length="98" mass="10862">MTVTVFLLALGATLRVTRFLSDDYLTRNVRAFFIRRFGEDHDLAYLAGCPWCLSIYIGGGIGTLAWFYGEHPGFLIPAICLTISWLVGIASTWLDGDA</sequence>
<organism evidence="2 3">
    <name type="scientific">Rhodococcoides kyotonense</name>
    <dbReference type="NCBI Taxonomy" id="398843"/>
    <lineage>
        <taxon>Bacteria</taxon>
        <taxon>Bacillati</taxon>
        <taxon>Actinomycetota</taxon>
        <taxon>Actinomycetes</taxon>
        <taxon>Mycobacteriales</taxon>
        <taxon>Nocardiaceae</taxon>
        <taxon>Rhodococcoides</taxon>
    </lineage>
</organism>
<keyword evidence="1" id="KW-0812">Transmembrane</keyword>
<evidence type="ECO:0000256" key="1">
    <source>
        <dbReference type="SAM" id="Phobius"/>
    </source>
</evidence>
<gene>
    <name evidence="2" type="ORF">SAMN05421642_103402</name>
</gene>
<dbReference type="RefSeq" id="WP_089244597.1">
    <property type="nucleotide sequence ID" value="NZ_FZOW01000003.1"/>
</dbReference>
<accession>A0A239FPQ6</accession>
<evidence type="ECO:0000313" key="3">
    <source>
        <dbReference type="Proteomes" id="UP000198327"/>
    </source>
</evidence>
<keyword evidence="1" id="KW-1133">Transmembrane helix</keyword>
<dbReference type="EMBL" id="FZOW01000003">
    <property type="protein sequence ID" value="SNS58907.1"/>
    <property type="molecule type" value="Genomic_DNA"/>
</dbReference>
<dbReference type="Proteomes" id="UP000198327">
    <property type="component" value="Unassembled WGS sequence"/>
</dbReference>